<dbReference type="InParanoid" id="A0A482Y077"/>
<dbReference type="AlphaFoldDB" id="A0A482Y077"/>
<dbReference type="Proteomes" id="UP000291343">
    <property type="component" value="Unassembled WGS sequence"/>
</dbReference>
<evidence type="ECO:0000313" key="2">
    <source>
        <dbReference type="EMBL" id="RZF49301.1"/>
    </source>
</evidence>
<organism evidence="2 3">
    <name type="scientific">Laodelphax striatellus</name>
    <name type="common">Small brown planthopper</name>
    <name type="synonym">Delphax striatella</name>
    <dbReference type="NCBI Taxonomy" id="195883"/>
    <lineage>
        <taxon>Eukaryota</taxon>
        <taxon>Metazoa</taxon>
        <taxon>Ecdysozoa</taxon>
        <taxon>Arthropoda</taxon>
        <taxon>Hexapoda</taxon>
        <taxon>Insecta</taxon>
        <taxon>Pterygota</taxon>
        <taxon>Neoptera</taxon>
        <taxon>Paraneoptera</taxon>
        <taxon>Hemiptera</taxon>
        <taxon>Auchenorrhyncha</taxon>
        <taxon>Fulgoroidea</taxon>
        <taxon>Delphacidae</taxon>
        <taxon>Criomorphinae</taxon>
        <taxon>Laodelphax</taxon>
    </lineage>
</organism>
<gene>
    <name evidence="2" type="ORF">LSTR_LSTR012671</name>
</gene>
<keyword evidence="3" id="KW-1185">Reference proteome</keyword>
<dbReference type="SUPFAM" id="SSF57667">
    <property type="entry name" value="beta-beta-alpha zinc fingers"/>
    <property type="match status" value="1"/>
</dbReference>
<accession>A0A482Y077</accession>
<sequence>MRVEQRREQIAIDKANNDNKHLNTLFCSICKLNHRSVRFDHLSSIRHKKMKRFLMPLCKVCDVVFKSSMLYEKHLCSLEHIKRAGTMEQLLSKLAEKDDSEATTADNKDETFMVLDSVGSGDEAETGEKAEEKEETGEKDEKKKKKEENKLGSQYCKKVDVVYCTLCKTYLPRQGAANKEKAIASHCASRMHVACLLRHKRDQRRQKLLQARRKEIEAEDKGKKIKKEGKNDEEEPKAKKVKVENGDAEEKENWSDENKTSDEEEEEEEEEGGVGKRYDRFKHSAKKLKKGKDEEDDEKDVTLNEEEEEELLKDDDDEVQLA</sequence>
<feature type="region of interest" description="Disordered" evidence="1">
    <location>
        <begin position="120"/>
        <end position="147"/>
    </location>
</feature>
<feature type="compositionally biased region" description="Basic and acidic residues" evidence="1">
    <location>
        <begin position="251"/>
        <end position="261"/>
    </location>
</feature>
<dbReference type="InterPro" id="IPR036236">
    <property type="entry name" value="Znf_C2H2_sf"/>
</dbReference>
<evidence type="ECO:0000256" key="1">
    <source>
        <dbReference type="SAM" id="MobiDB-lite"/>
    </source>
</evidence>
<dbReference type="PANTHER" id="PTHR15491:SF18">
    <property type="entry name" value="CIZ1 ZINC FINGER PROTEIN, ISOFORM A"/>
    <property type="match status" value="1"/>
</dbReference>
<dbReference type="EMBL" id="QKKF02000097">
    <property type="protein sequence ID" value="RZF49301.1"/>
    <property type="molecule type" value="Genomic_DNA"/>
</dbReference>
<feature type="region of interest" description="Disordered" evidence="1">
    <location>
        <begin position="211"/>
        <end position="322"/>
    </location>
</feature>
<proteinExistence type="predicted"/>
<dbReference type="InterPro" id="IPR026811">
    <property type="entry name" value="CIZ1"/>
</dbReference>
<dbReference type="PANTHER" id="PTHR15491">
    <property type="match status" value="1"/>
</dbReference>
<feature type="compositionally biased region" description="Acidic residues" evidence="1">
    <location>
        <begin position="294"/>
        <end position="322"/>
    </location>
</feature>
<evidence type="ECO:0000313" key="3">
    <source>
        <dbReference type="Proteomes" id="UP000291343"/>
    </source>
</evidence>
<name>A0A482Y077_LAOST</name>
<protein>
    <recommendedName>
        <fullName evidence="4">C2H2-type domain-containing protein</fullName>
    </recommendedName>
</protein>
<feature type="compositionally biased region" description="Acidic residues" evidence="1">
    <location>
        <begin position="262"/>
        <end position="272"/>
    </location>
</feature>
<comment type="caution">
    <text evidence="2">The sequence shown here is derived from an EMBL/GenBank/DDBJ whole genome shotgun (WGS) entry which is preliminary data.</text>
</comment>
<evidence type="ECO:0008006" key="4">
    <source>
        <dbReference type="Google" id="ProtNLM"/>
    </source>
</evidence>
<reference evidence="2 3" key="1">
    <citation type="journal article" date="2017" name="Gigascience">
        <title>Genome sequence of the small brown planthopper, Laodelphax striatellus.</title>
        <authorList>
            <person name="Zhu J."/>
            <person name="Jiang F."/>
            <person name="Wang X."/>
            <person name="Yang P."/>
            <person name="Bao Y."/>
            <person name="Zhao W."/>
            <person name="Wang W."/>
            <person name="Lu H."/>
            <person name="Wang Q."/>
            <person name="Cui N."/>
            <person name="Li J."/>
            <person name="Chen X."/>
            <person name="Luo L."/>
            <person name="Yu J."/>
            <person name="Kang L."/>
            <person name="Cui F."/>
        </authorList>
    </citation>
    <scope>NUCLEOTIDE SEQUENCE [LARGE SCALE GENOMIC DNA]</scope>
    <source>
        <strain evidence="2">Lst14</strain>
    </source>
</reference>
<dbReference type="STRING" id="195883.A0A482Y077"/>
<dbReference type="OrthoDB" id="6354489at2759"/>
<feature type="compositionally biased region" description="Basic and acidic residues" evidence="1">
    <location>
        <begin position="273"/>
        <end position="282"/>
    </location>
</feature>
<feature type="compositionally biased region" description="Basic and acidic residues" evidence="1">
    <location>
        <begin position="212"/>
        <end position="222"/>
    </location>
</feature>
<feature type="compositionally biased region" description="Basic and acidic residues" evidence="1">
    <location>
        <begin position="236"/>
        <end position="245"/>
    </location>
</feature>